<evidence type="ECO:0000256" key="1">
    <source>
        <dbReference type="SAM" id="Coils"/>
    </source>
</evidence>
<gene>
    <name evidence="2" type="ORF">A3207_00590</name>
</gene>
<dbReference type="AlphaFoldDB" id="A0A8J8TF63"/>
<organism evidence="2 3">
    <name type="scientific">Candidatus Methanomassiliicoccus intestinalis</name>
    <dbReference type="NCBI Taxonomy" id="1406512"/>
    <lineage>
        <taxon>Archaea</taxon>
        <taxon>Methanobacteriati</taxon>
        <taxon>Thermoplasmatota</taxon>
        <taxon>Thermoplasmata</taxon>
        <taxon>Methanomassiliicoccales</taxon>
        <taxon>Methanomassiliicoccaceae</taxon>
        <taxon>Methanomassiliicoccus</taxon>
    </lineage>
</organism>
<evidence type="ECO:0000313" key="2">
    <source>
        <dbReference type="EMBL" id="TQS84573.1"/>
    </source>
</evidence>
<dbReference type="Proteomes" id="UP000752814">
    <property type="component" value="Unassembled WGS sequence"/>
</dbReference>
<protein>
    <submittedName>
        <fullName evidence="2">Uncharacterized protein</fullName>
    </submittedName>
</protein>
<proteinExistence type="predicted"/>
<accession>A0A8J8TF63</accession>
<sequence>MELDEIAELIEMASVGLNEYNSRERTAAEEDLITRRYNARCADAFKNLRLVMDIDDCSSPEDVVTYTARDQDRLRACENAIEILQKYLGIVYSDCPQTIADKAIRMIKELQEDKVEIEFHINQAAKAFDDLVEYFDLTDPDIPEYYAQEIKSKYAKSIDDLHAQRQEIDALASELKRTEKQLESFRYKHRQTNELYNQAIDVLNEINGIVNGVPDTDNKTAMANQHRRLQLVEDVRNLARESRDGLKCELEQAQDEIVNLKAFNDFARNAYKDCLETLNQINKIINDNNERMDSTAHQKVLVFDTYNLVKTLRELKEKEED</sequence>
<feature type="coiled-coil region" evidence="1">
    <location>
        <begin position="158"/>
        <end position="188"/>
    </location>
</feature>
<name>A0A8J8TF63_9ARCH</name>
<reference evidence="2" key="1">
    <citation type="submission" date="2016-03" db="EMBL/GenBank/DDBJ databases">
        <authorList>
            <person name="Borrel G."/>
            <person name="Mccann A."/>
            <person name="O'Toole P.W."/>
        </authorList>
    </citation>
    <scope>NUCLEOTIDE SEQUENCE</scope>
    <source>
        <strain evidence="2">183</strain>
    </source>
</reference>
<keyword evidence="1" id="KW-0175">Coiled coil</keyword>
<comment type="caution">
    <text evidence="2">The sequence shown here is derived from an EMBL/GenBank/DDBJ whole genome shotgun (WGS) entry which is preliminary data.</text>
</comment>
<evidence type="ECO:0000313" key="3">
    <source>
        <dbReference type="Proteomes" id="UP000752814"/>
    </source>
</evidence>
<dbReference type="GeneID" id="41323410"/>
<dbReference type="EMBL" id="LVVT01000001">
    <property type="protein sequence ID" value="TQS84573.1"/>
    <property type="molecule type" value="Genomic_DNA"/>
</dbReference>
<feature type="coiled-coil region" evidence="1">
    <location>
        <begin position="236"/>
        <end position="270"/>
    </location>
</feature>
<dbReference type="RefSeq" id="WP_020448880.1">
    <property type="nucleotide sequence ID" value="NZ_CAYAYJ010000005.1"/>
</dbReference>